<evidence type="ECO:0000256" key="5">
    <source>
        <dbReference type="ARBA" id="ARBA00022725"/>
    </source>
</evidence>
<keyword evidence="5 10" id="KW-0552">Olfaction</keyword>
<gene>
    <name evidence="12" type="primary">LOC117569960</name>
</gene>
<evidence type="ECO:0000256" key="10">
    <source>
        <dbReference type="RuleBase" id="RU351113"/>
    </source>
</evidence>
<evidence type="ECO:0000313" key="11">
    <source>
        <dbReference type="Proteomes" id="UP000515160"/>
    </source>
</evidence>
<feature type="transmembrane region" description="Helical" evidence="10">
    <location>
        <begin position="164"/>
        <end position="188"/>
    </location>
</feature>
<evidence type="ECO:0000256" key="2">
    <source>
        <dbReference type="ARBA" id="ARBA00022475"/>
    </source>
</evidence>
<dbReference type="GO" id="GO:0007165">
    <property type="term" value="P:signal transduction"/>
    <property type="evidence" value="ECO:0007669"/>
    <property type="project" value="UniProtKB-KW"/>
</dbReference>
<sequence>MPDFEAISSQLVKMYTPSEAAALEKLNYYKIREMIRATWTVGYNMKKPTRWDILLQFWSIVLIAASLASFYGHYQLFIRFIHDIPRISETISTVFQCTMAIMKMVYFLLAPRKFYVLLRRACSHEMLLNCELFRLVADLPIARPLRQHIESIMNRCWISKRRQLLYYLFACSCILINYFVTSLVINLYRSSTHEQNDFEVVLPIPSLYPGWMDKGITFPYFHIPLIFETANLYLCGMGTLGFDVLFIVLCQHGVGLMQSLSHMIECSTSSLVPQEMRVEYMRCCIYQYQRVAAYALELNNTFRHIIIIQFLLSLFCWGLILFQMSVGIATSMTTTLRMFMYLAAGGYQIVIYCYNGQLFATASERIPKAFYNCLWYAESREFRQLIRMMIMRSNQTFSLDVSWFTKMSLPTLLSMVRTSGQYFLLLQNITQK</sequence>
<accession>A0A6P8X0X7</accession>
<dbReference type="InterPro" id="IPR004117">
    <property type="entry name" value="7tm6_olfct_rcpt"/>
</dbReference>
<dbReference type="GO" id="GO:0005886">
    <property type="term" value="C:plasma membrane"/>
    <property type="evidence" value="ECO:0007669"/>
    <property type="project" value="UniProtKB-SubCell"/>
</dbReference>
<name>A0A6P8X0X7_DROAB</name>
<dbReference type="GO" id="GO:0005549">
    <property type="term" value="F:odorant binding"/>
    <property type="evidence" value="ECO:0007669"/>
    <property type="project" value="InterPro"/>
</dbReference>
<keyword evidence="9 10" id="KW-0807">Transducer</keyword>
<feature type="transmembrane region" description="Helical" evidence="10">
    <location>
        <begin position="305"/>
        <end position="326"/>
    </location>
</feature>
<feature type="transmembrane region" description="Helical" evidence="10">
    <location>
        <begin position="230"/>
        <end position="250"/>
    </location>
</feature>
<evidence type="ECO:0000256" key="1">
    <source>
        <dbReference type="ARBA" id="ARBA00004651"/>
    </source>
</evidence>
<evidence type="ECO:0000256" key="6">
    <source>
        <dbReference type="ARBA" id="ARBA00022989"/>
    </source>
</evidence>
<proteinExistence type="inferred from homology"/>
<evidence type="ECO:0000313" key="12">
    <source>
        <dbReference type="RefSeq" id="XP_034107224.2"/>
    </source>
</evidence>
<keyword evidence="3 10" id="KW-0716">Sensory transduction</keyword>
<reference evidence="12" key="1">
    <citation type="submission" date="2025-08" db="UniProtKB">
        <authorList>
            <consortium name="RefSeq"/>
        </authorList>
    </citation>
    <scope>IDENTIFICATION</scope>
    <source>
        <strain evidence="12">15112-1751.03</strain>
        <tissue evidence="12">Whole Adult</tissue>
    </source>
</reference>
<keyword evidence="11" id="KW-1185">Reference proteome</keyword>
<dbReference type="RefSeq" id="XP_034107224.2">
    <property type="nucleotide sequence ID" value="XM_034251333.2"/>
</dbReference>
<keyword evidence="4 10" id="KW-0812">Transmembrane</keyword>
<dbReference type="AlphaFoldDB" id="A0A6P8X0X7"/>
<comment type="similarity">
    <text evidence="10">Belongs to the insect chemoreceptor superfamily. Heteromeric odorant receptor channel (TC 1.A.69) family.</text>
</comment>
<keyword evidence="6 10" id="KW-1133">Transmembrane helix</keyword>
<dbReference type="GeneID" id="117569960"/>
<dbReference type="PANTHER" id="PTHR21137:SF35">
    <property type="entry name" value="ODORANT RECEPTOR 19A-RELATED"/>
    <property type="match status" value="1"/>
</dbReference>
<dbReference type="GO" id="GO:0004984">
    <property type="term" value="F:olfactory receptor activity"/>
    <property type="evidence" value="ECO:0007669"/>
    <property type="project" value="InterPro"/>
</dbReference>
<protein>
    <recommendedName>
        <fullName evidence="10">Odorant receptor</fullName>
    </recommendedName>
</protein>
<feature type="transmembrane region" description="Helical" evidence="10">
    <location>
        <begin position="338"/>
        <end position="355"/>
    </location>
</feature>
<evidence type="ECO:0000256" key="9">
    <source>
        <dbReference type="ARBA" id="ARBA00023224"/>
    </source>
</evidence>
<organism evidence="11 12">
    <name type="scientific">Drosophila albomicans</name>
    <name type="common">Fruit fly</name>
    <dbReference type="NCBI Taxonomy" id="7291"/>
    <lineage>
        <taxon>Eukaryota</taxon>
        <taxon>Metazoa</taxon>
        <taxon>Ecdysozoa</taxon>
        <taxon>Arthropoda</taxon>
        <taxon>Hexapoda</taxon>
        <taxon>Insecta</taxon>
        <taxon>Pterygota</taxon>
        <taxon>Neoptera</taxon>
        <taxon>Endopterygota</taxon>
        <taxon>Diptera</taxon>
        <taxon>Brachycera</taxon>
        <taxon>Muscomorpha</taxon>
        <taxon>Ephydroidea</taxon>
        <taxon>Drosophilidae</taxon>
        <taxon>Drosophila</taxon>
    </lineage>
</organism>
<evidence type="ECO:0000256" key="4">
    <source>
        <dbReference type="ARBA" id="ARBA00022692"/>
    </source>
</evidence>
<comment type="caution">
    <text evidence="10">Lacks conserved residue(s) required for the propagation of feature annotation.</text>
</comment>
<dbReference type="OrthoDB" id="6617147at2759"/>
<dbReference type="CTD" id="38354"/>
<keyword evidence="7 10" id="KW-0472">Membrane</keyword>
<comment type="subcellular location">
    <subcellularLocation>
        <location evidence="1 10">Cell membrane</location>
        <topology evidence="1 10">Multi-pass membrane protein</topology>
    </subcellularLocation>
</comment>
<evidence type="ECO:0000256" key="8">
    <source>
        <dbReference type="ARBA" id="ARBA00023170"/>
    </source>
</evidence>
<keyword evidence="8 10" id="KW-0675">Receptor</keyword>
<dbReference type="Pfam" id="PF02949">
    <property type="entry name" value="7tm_6"/>
    <property type="match status" value="1"/>
</dbReference>
<feature type="transmembrane region" description="Helical" evidence="10">
    <location>
        <begin position="53"/>
        <end position="71"/>
    </location>
</feature>
<dbReference type="Proteomes" id="UP000515160">
    <property type="component" value="Chromosome 3"/>
</dbReference>
<evidence type="ECO:0000256" key="7">
    <source>
        <dbReference type="ARBA" id="ARBA00023136"/>
    </source>
</evidence>
<feature type="transmembrane region" description="Helical" evidence="10">
    <location>
        <begin position="91"/>
        <end position="110"/>
    </location>
</feature>
<keyword evidence="2" id="KW-1003">Cell membrane</keyword>
<evidence type="ECO:0000256" key="3">
    <source>
        <dbReference type="ARBA" id="ARBA00022606"/>
    </source>
</evidence>
<dbReference type="PANTHER" id="PTHR21137">
    <property type="entry name" value="ODORANT RECEPTOR"/>
    <property type="match status" value="1"/>
</dbReference>